<protein>
    <submittedName>
        <fullName evidence="2">Lipoprotein P60 homolog</fullName>
    </submittedName>
</protein>
<sequence length="630" mass="70708">MKKRLLLSIATPAILSTSLVVVACSTNVQDINVSASLTTEQARAAVLQTWVNGILNANLNVEFPKTTNEPSIDVQNAFKGTWNDAETVFTFSNNSSAFINFRNDAVSAWNFYQAIQIQQNKSFWIEFKSNTLERNGISIIDFNPERDKTLPLAGFINNNSYSKSDLNFLGTNIFVQMYNINQSTISNTINQMILAKHYFSKQTENNIKNGTDYNTVIGASGTSNAKTILESIDVSNPNFLLIKYLLENQVSERWEFNQTQNTNNFLNTNINTIEGENGFNALFRNNNIALNTKQKLESLIGLNDNINWNISANNLPNITTSSNSSSNIVNYRGFSFQNTGAPIINYDIATLRAATRIESGFVHITKTNNIYSLNELMRNNIVKFYLEEAATQVQNLNISLNNNQITDVSLLKEDNFTLSENAGSVFNFKLNRVSRIVNTSSIDLNVKLDLNLARANLSNDVRRILENSSILNSLRELNFNIRLNTKSSETNSIINQISLDNSVFSDNLNLKYGGLLSETNILSLINDDLVTSVPINVTASSATLTYFNKVVPLFNVNSSRFTFINTPWAETIDNNRAIVKENLYYSLFTQNRTSIFNQMKTFYVKLGNVLEINNNQALLDAARTEGILKL</sequence>
<name>Q6KIK0_MYCM1</name>
<dbReference type="InterPro" id="IPR054783">
    <property type="entry name" value="P60-like"/>
</dbReference>
<evidence type="ECO:0000313" key="2">
    <source>
        <dbReference type="EMBL" id="AAT27576.1"/>
    </source>
</evidence>
<dbReference type="NCBIfam" id="NF045835">
    <property type="entry name" value="P60_lipo"/>
    <property type="match status" value="1"/>
</dbReference>
<feature type="signal peptide" evidence="1">
    <location>
        <begin position="1"/>
        <end position="23"/>
    </location>
</feature>
<reference evidence="2 3" key="1">
    <citation type="journal article" date="2004" name="Genome Res.">
        <title>The complete genome and proteome of Mycoplasma mobile.</title>
        <authorList>
            <person name="Jaffe J.D."/>
            <person name="Stange-Thomann N."/>
            <person name="Smith C."/>
            <person name="DeCaprio D."/>
            <person name="Fisher S."/>
            <person name="Butler J."/>
            <person name="Calvo S."/>
            <person name="Elkins T."/>
            <person name="FitzGerald M.G."/>
            <person name="Hafez N."/>
            <person name="Kodira C.D."/>
            <person name="Major J."/>
            <person name="Wang S."/>
            <person name="Wilkinson J."/>
            <person name="Nicol R."/>
            <person name="Nusbaum C."/>
            <person name="Birren B."/>
            <person name="Berg H.C."/>
            <person name="Church G.M."/>
        </authorList>
    </citation>
    <scope>NUCLEOTIDE SEQUENCE [LARGE SCALE GENOMIC DNA]</scope>
    <source>
        <strain evidence="3">ATCC 43663 / 163K / NCTC 11711</strain>
    </source>
</reference>
<evidence type="ECO:0000313" key="3">
    <source>
        <dbReference type="Proteomes" id="UP000009072"/>
    </source>
</evidence>
<dbReference type="RefSeq" id="WP_011264610.1">
    <property type="nucleotide sequence ID" value="NC_006908.1"/>
</dbReference>
<accession>Q6KIK0</accession>
<dbReference type="PROSITE" id="PS51257">
    <property type="entry name" value="PROKAR_LIPOPROTEIN"/>
    <property type="match status" value="1"/>
</dbReference>
<proteinExistence type="predicted"/>
<dbReference type="Proteomes" id="UP000009072">
    <property type="component" value="Chromosome"/>
</dbReference>
<feature type="chain" id="PRO_5004275755" evidence="1">
    <location>
        <begin position="24"/>
        <end position="630"/>
    </location>
</feature>
<organism evidence="2 3">
    <name type="scientific">Mycoplasma mobile (strain ATCC 43663 / 163K / NCTC 11711)</name>
    <name type="common">Mesomycoplasma mobile</name>
    <dbReference type="NCBI Taxonomy" id="267748"/>
    <lineage>
        <taxon>Bacteria</taxon>
        <taxon>Bacillati</taxon>
        <taxon>Mycoplasmatota</taxon>
        <taxon>Mycoplasmoidales</taxon>
        <taxon>Metamycoplasmataceae</taxon>
        <taxon>Mesomycoplasma</taxon>
    </lineage>
</organism>
<gene>
    <name evidence="2" type="ordered locus">MMOB0900</name>
</gene>
<keyword evidence="3" id="KW-1185">Reference proteome</keyword>
<dbReference type="AlphaFoldDB" id="Q6KIK0"/>
<dbReference type="EMBL" id="AE017308">
    <property type="protein sequence ID" value="AAT27576.1"/>
    <property type="molecule type" value="Genomic_DNA"/>
</dbReference>
<keyword evidence="1" id="KW-0732">Signal</keyword>
<dbReference type="KEGG" id="mmo:MMOB0900"/>
<dbReference type="STRING" id="267748.MMOB0900"/>
<keyword evidence="2" id="KW-0449">Lipoprotein</keyword>
<dbReference type="HOGENOM" id="CLU_434016_0_0_14"/>
<evidence type="ECO:0000256" key="1">
    <source>
        <dbReference type="SAM" id="SignalP"/>
    </source>
</evidence>